<feature type="region of interest" description="Disordered" evidence="6">
    <location>
        <begin position="725"/>
        <end position="750"/>
    </location>
</feature>
<dbReference type="HOGENOM" id="CLU_021978_0_0_1"/>
<dbReference type="CDD" id="cd00067">
    <property type="entry name" value="GAL4"/>
    <property type="match status" value="1"/>
</dbReference>
<organism evidence="8 9">
    <name type="scientific">Capronia epimyces CBS 606.96</name>
    <dbReference type="NCBI Taxonomy" id="1182542"/>
    <lineage>
        <taxon>Eukaryota</taxon>
        <taxon>Fungi</taxon>
        <taxon>Dikarya</taxon>
        <taxon>Ascomycota</taxon>
        <taxon>Pezizomycotina</taxon>
        <taxon>Eurotiomycetes</taxon>
        <taxon>Chaetothyriomycetidae</taxon>
        <taxon>Chaetothyriales</taxon>
        <taxon>Herpotrichiellaceae</taxon>
        <taxon>Capronia</taxon>
    </lineage>
</organism>
<sequence>MVGSDESRARVRQKYTAHACLECQRRKRKCSGETVCKNCRYTNSDCVYSPAPSRFSKPRRLTQLSPPDSTGGHWSAVDVDLQPYAELSISSPVRPMADDHADANRELTLRTQALEQKYEMLRRELAALKGPEHSRAGVHEVPSRSSAGELQRGRGSLPPTRTRAQARPRPRPSAPTDPGTSTTQEAARENVFERNTTFVGGTSFFHQIDLLDRSVARDHGSHGGDFGTTSPSCSGGRGQAVDLESSVATMRPDIDQIVAQTRQADLDAMRQCVDMYFTNVHPFLPCINEAHFRSQLAGFLAAADETGMPGMAMGHRVALQFATLLNFIMAVAHILHDTHPGTPGSQDDYVPGWKEFCRAEKLLVHTTWLEMANMVTIQILLVKASYYVYVSKLNAAYDTMGTAVRLCFQQGLHNEPAWGEACNLTFYDRTYRQRVFWCIYCLNHNVAQNAGAPDLICDLDFDVDLPRCVDDRMLYPNCPPLPEIPKASPIPLLLEIVRWAKLSSEIWDAMFGVRAQKPISPEFVAATDDKIMQLSTGAPRFLSWPPADEQGHEQLPAFITQQSFILYLRIRHLRMLLRREEMVSLRYEKKTARLCIEIATEVVNAVELYYSSKEPRRADRYAYTLHLTGAIVPMICIIVRRDNADDVVRPAIHLFHRSLKIMQAISHGLAFARRTLDQLGRPIHVARNMIDSKWPQYARPPLVNSYTGPSRAPLSLALPPGMTPNPHQTWTNDANGPGGNVNAGGDPLTNEQHHRAVEDVLTWEDLDLWSNMNNW</sequence>
<dbReference type="SMART" id="SM00066">
    <property type="entry name" value="GAL4"/>
    <property type="match status" value="1"/>
</dbReference>
<comment type="caution">
    <text evidence="8">The sequence shown here is derived from an EMBL/GenBank/DDBJ whole genome shotgun (WGS) entry which is preliminary data.</text>
</comment>
<feature type="region of interest" description="Disordered" evidence="6">
    <location>
        <begin position="218"/>
        <end position="238"/>
    </location>
</feature>
<proteinExistence type="predicted"/>
<dbReference type="GO" id="GO:0000978">
    <property type="term" value="F:RNA polymerase II cis-regulatory region sequence-specific DNA binding"/>
    <property type="evidence" value="ECO:0007669"/>
    <property type="project" value="TreeGrafter"/>
</dbReference>
<evidence type="ECO:0000256" key="2">
    <source>
        <dbReference type="ARBA" id="ARBA00023015"/>
    </source>
</evidence>
<dbReference type="Proteomes" id="UP000019478">
    <property type="component" value="Unassembled WGS sequence"/>
</dbReference>
<dbReference type="eggNOG" id="ENOG502STHM">
    <property type="taxonomic scope" value="Eukaryota"/>
</dbReference>
<dbReference type="OrthoDB" id="3266505at2759"/>
<keyword evidence="5" id="KW-0539">Nucleus</keyword>
<keyword evidence="4" id="KW-0804">Transcription</keyword>
<dbReference type="SMART" id="SM00906">
    <property type="entry name" value="Fungal_trans"/>
    <property type="match status" value="1"/>
</dbReference>
<evidence type="ECO:0000259" key="7">
    <source>
        <dbReference type="PROSITE" id="PS50048"/>
    </source>
</evidence>
<dbReference type="STRING" id="1182542.W9XKU6"/>
<feature type="domain" description="Zn(2)-C6 fungal-type" evidence="7">
    <location>
        <begin position="19"/>
        <end position="48"/>
    </location>
</feature>
<reference evidence="8 9" key="1">
    <citation type="submission" date="2013-03" db="EMBL/GenBank/DDBJ databases">
        <title>The Genome Sequence of Capronia epimyces CBS 606.96.</title>
        <authorList>
            <consortium name="The Broad Institute Genomics Platform"/>
            <person name="Cuomo C."/>
            <person name="de Hoog S."/>
            <person name="Gorbushina A."/>
            <person name="Walker B."/>
            <person name="Young S.K."/>
            <person name="Zeng Q."/>
            <person name="Gargeya S."/>
            <person name="Fitzgerald M."/>
            <person name="Haas B."/>
            <person name="Abouelleil A."/>
            <person name="Allen A.W."/>
            <person name="Alvarado L."/>
            <person name="Arachchi H.M."/>
            <person name="Berlin A.M."/>
            <person name="Chapman S.B."/>
            <person name="Gainer-Dewar J."/>
            <person name="Goldberg J."/>
            <person name="Griggs A."/>
            <person name="Gujja S."/>
            <person name="Hansen M."/>
            <person name="Howarth C."/>
            <person name="Imamovic A."/>
            <person name="Ireland A."/>
            <person name="Larimer J."/>
            <person name="McCowan C."/>
            <person name="Murphy C."/>
            <person name="Pearson M."/>
            <person name="Poon T.W."/>
            <person name="Priest M."/>
            <person name="Roberts A."/>
            <person name="Saif S."/>
            <person name="Shea T."/>
            <person name="Sisk P."/>
            <person name="Sykes S."/>
            <person name="Wortman J."/>
            <person name="Nusbaum C."/>
            <person name="Birren B."/>
        </authorList>
    </citation>
    <scope>NUCLEOTIDE SEQUENCE [LARGE SCALE GENOMIC DNA]</scope>
    <source>
        <strain evidence="8 9">CBS 606.96</strain>
    </source>
</reference>
<dbReference type="GO" id="GO:0000981">
    <property type="term" value="F:DNA-binding transcription factor activity, RNA polymerase II-specific"/>
    <property type="evidence" value="ECO:0007669"/>
    <property type="project" value="InterPro"/>
</dbReference>
<protein>
    <recommendedName>
        <fullName evidence="7">Zn(2)-C6 fungal-type domain-containing protein</fullName>
    </recommendedName>
</protein>
<evidence type="ECO:0000256" key="5">
    <source>
        <dbReference type="ARBA" id="ARBA00023242"/>
    </source>
</evidence>
<accession>W9XKU6</accession>
<evidence type="ECO:0000313" key="8">
    <source>
        <dbReference type="EMBL" id="EXJ77935.1"/>
    </source>
</evidence>
<dbReference type="EMBL" id="AMGY01000009">
    <property type="protein sequence ID" value="EXJ77935.1"/>
    <property type="molecule type" value="Genomic_DNA"/>
</dbReference>
<evidence type="ECO:0000256" key="1">
    <source>
        <dbReference type="ARBA" id="ARBA00022723"/>
    </source>
</evidence>
<gene>
    <name evidence="8" type="ORF">A1O3_09094</name>
</gene>
<dbReference type="GO" id="GO:0005634">
    <property type="term" value="C:nucleus"/>
    <property type="evidence" value="ECO:0007669"/>
    <property type="project" value="TreeGrafter"/>
</dbReference>
<dbReference type="GO" id="GO:0008270">
    <property type="term" value="F:zinc ion binding"/>
    <property type="evidence" value="ECO:0007669"/>
    <property type="project" value="InterPro"/>
</dbReference>
<dbReference type="AlphaFoldDB" id="W9XKU6"/>
<feature type="compositionally biased region" description="Basic and acidic residues" evidence="6">
    <location>
        <begin position="129"/>
        <end position="142"/>
    </location>
</feature>
<evidence type="ECO:0000313" key="9">
    <source>
        <dbReference type="Proteomes" id="UP000019478"/>
    </source>
</evidence>
<feature type="region of interest" description="Disordered" evidence="6">
    <location>
        <begin position="129"/>
        <end position="185"/>
    </location>
</feature>
<dbReference type="CDD" id="cd12148">
    <property type="entry name" value="fungal_TF_MHR"/>
    <property type="match status" value="1"/>
</dbReference>
<dbReference type="GeneID" id="19173180"/>
<evidence type="ECO:0000256" key="3">
    <source>
        <dbReference type="ARBA" id="ARBA00023125"/>
    </source>
</evidence>
<dbReference type="PROSITE" id="PS50048">
    <property type="entry name" value="ZN2_CY6_FUNGAL_2"/>
    <property type="match status" value="1"/>
</dbReference>
<keyword evidence="9" id="KW-1185">Reference proteome</keyword>
<name>W9XKU6_9EURO</name>
<dbReference type="GO" id="GO:0000435">
    <property type="term" value="P:positive regulation of transcription from RNA polymerase II promoter by galactose"/>
    <property type="evidence" value="ECO:0007669"/>
    <property type="project" value="TreeGrafter"/>
</dbReference>
<dbReference type="PANTHER" id="PTHR47424:SF3">
    <property type="entry name" value="REGULATORY PROTEIN GAL4"/>
    <property type="match status" value="1"/>
</dbReference>
<dbReference type="Pfam" id="PF04082">
    <property type="entry name" value="Fungal_trans"/>
    <property type="match status" value="1"/>
</dbReference>
<keyword evidence="3" id="KW-0238">DNA-binding</keyword>
<keyword evidence="2" id="KW-0805">Transcription regulation</keyword>
<dbReference type="PANTHER" id="PTHR47424">
    <property type="entry name" value="REGULATORY PROTEIN GAL4"/>
    <property type="match status" value="1"/>
</dbReference>
<evidence type="ECO:0000256" key="6">
    <source>
        <dbReference type="SAM" id="MobiDB-lite"/>
    </source>
</evidence>
<dbReference type="Pfam" id="PF00172">
    <property type="entry name" value="Zn_clus"/>
    <property type="match status" value="1"/>
</dbReference>
<dbReference type="InterPro" id="IPR051127">
    <property type="entry name" value="Fungal_SecMet_Regulators"/>
</dbReference>
<evidence type="ECO:0000256" key="4">
    <source>
        <dbReference type="ARBA" id="ARBA00023163"/>
    </source>
</evidence>
<dbReference type="SUPFAM" id="SSF57701">
    <property type="entry name" value="Zn2/Cys6 DNA-binding domain"/>
    <property type="match status" value="1"/>
</dbReference>
<dbReference type="InterPro" id="IPR001138">
    <property type="entry name" value="Zn2Cys6_DnaBD"/>
</dbReference>
<dbReference type="InterPro" id="IPR007219">
    <property type="entry name" value="XnlR_reg_dom"/>
</dbReference>
<keyword evidence="1" id="KW-0479">Metal-binding</keyword>
<dbReference type="Gene3D" id="4.10.240.10">
    <property type="entry name" value="Zn(2)-C6 fungal-type DNA-binding domain"/>
    <property type="match status" value="1"/>
</dbReference>
<dbReference type="InterPro" id="IPR036864">
    <property type="entry name" value="Zn2-C6_fun-type_DNA-bd_sf"/>
</dbReference>
<dbReference type="RefSeq" id="XP_007737380.1">
    <property type="nucleotide sequence ID" value="XM_007739190.1"/>
</dbReference>
<dbReference type="GO" id="GO:0006351">
    <property type="term" value="P:DNA-templated transcription"/>
    <property type="evidence" value="ECO:0007669"/>
    <property type="project" value="InterPro"/>
</dbReference>